<evidence type="ECO:0000256" key="6">
    <source>
        <dbReference type="ARBA" id="ARBA00039529"/>
    </source>
</evidence>
<evidence type="ECO:0000256" key="14">
    <source>
        <dbReference type="ARBA" id="ARBA00047402"/>
    </source>
</evidence>
<dbReference type="InterPro" id="IPR016181">
    <property type="entry name" value="Acyl_CoA_acyltransferase"/>
</dbReference>
<reference evidence="18 19" key="1">
    <citation type="journal article" date="2007" name="Nature">
        <title>Evolution of genes and genomes on the Drosophila phylogeny.</title>
        <authorList>
            <consortium name="Drosophila 12 Genomes Consortium"/>
            <person name="Clark A.G."/>
            <person name="Eisen M.B."/>
            <person name="Smith D.R."/>
            <person name="Bergman C.M."/>
            <person name="Oliver B."/>
            <person name="Markow T.A."/>
            <person name="Kaufman T.C."/>
            <person name="Kellis M."/>
            <person name="Gelbart W."/>
            <person name="Iyer V.N."/>
            <person name="Pollard D.A."/>
            <person name="Sackton T.B."/>
            <person name="Larracuente A.M."/>
            <person name="Singh N.D."/>
            <person name="Abad J.P."/>
            <person name="Abt D.N."/>
            <person name="Adryan B."/>
            <person name="Aguade M."/>
            <person name="Akashi H."/>
            <person name="Anderson W.W."/>
            <person name="Aquadro C.F."/>
            <person name="Ardell D.H."/>
            <person name="Arguello R."/>
            <person name="Artieri C.G."/>
            <person name="Barbash D.A."/>
            <person name="Barker D."/>
            <person name="Barsanti P."/>
            <person name="Batterham P."/>
            <person name="Batzoglou S."/>
            <person name="Begun D."/>
            <person name="Bhutkar A."/>
            <person name="Blanco E."/>
            <person name="Bosak S.A."/>
            <person name="Bradley R.K."/>
            <person name="Brand A.D."/>
            <person name="Brent M.R."/>
            <person name="Brooks A.N."/>
            <person name="Brown R.H."/>
            <person name="Butlin R.K."/>
            <person name="Caggese C."/>
            <person name="Calvi B.R."/>
            <person name="Bernardo de Carvalho A."/>
            <person name="Caspi A."/>
            <person name="Castrezana S."/>
            <person name="Celniker S.E."/>
            <person name="Chang J.L."/>
            <person name="Chapple C."/>
            <person name="Chatterji S."/>
            <person name="Chinwalla A."/>
            <person name="Civetta A."/>
            <person name="Clifton S.W."/>
            <person name="Comeron J.M."/>
            <person name="Costello J.C."/>
            <person name="Coyne J.A."/>
            <person name="Daub J."/>
            <person name="David R.G."/>
            <person name="Delcher A.L."/>
            <person name="Delehaunty K."/>
            <person name="Do C.B."/>
            <person name="Ebling H."/>
            <person name="Edwards K."/>
            <person name="Eickbush T."/>
            <person name="Evans J.D."/>
            <person name="Filipski A."/>
            <person name="Findeiss S."/>
            <person name="Freyhult E."/>
            <person name="Fulton L."/>
            <person name="Fulton R."/>
            <person name="Garcia A.C."/>
            <person name="Gardiner A."/>
            <person name="Garfield D.A."/>
            <person name="Garvin B.E."/>
            <person name="Gibson G."/>
            <person name="Gilbert D."/>
            <person name="Gnerre S."/>
            <person name="Godfrey J."/>
            <person name="Good R."/>
            <person name="Gotea V."/>
            <person name="Gravely B."/>
            <person name="Greenberg A.J."/>
            <person name="Griffiths-Jones S."/>
            <person name="Gross S."/>
            <person name="Guigo R."/>
            <person name="Gustafson E.A."/>
            <person name="Haerty W."/>
            <person name="Hahn M.W."/>
            <person name="Halligan D.L."/>
            <person name="Halpern A.L."/>
            <person name="Halter G.M."/>
            <person name="Han M.V."/>
            <person name="Heger A."/>
            <person name="Hillier L."/>
            <person name="Hinrichs A.S."/>
            <person name="Holmes I."/>
            <person name="Hoskins R.A."/>
            <person name="Hubisz M.J."/>
            <person name="Hultmark D."/>
            <person name="Huntley M.A."/>
            <person name="Jaffe D.B."/>
            <person name="Jagadeeshan S."/>
            <person name="Jeck W.R."/>
            <person name="Johnson J."/>
            <person name="Jones C.D."/>
            <person name="Jordan W.C."/>
            <person name="Karpen G.H."/>
            <person name="Kataoka E."/>
            <person name="Keightley P.D."/>
            <person name="Kheradpour P."/>
            <person name="Kirkness E.F."/>
            <person name="Koerich L.B."/>
            <person name="Kristiansen K."/>
            <person name="Kudrna D."/>
            <person name="Kulathinal R.J."/>
            <person name="Kumar S."/>
            <person name="Kwok R."/>
            <person name="Lander E."/>
            <person name="Langley C.H."/>
            <person name="Lapoint R."/>
            <person name="Lazzaro B.P."/>
            <person name="Lee S.J."/>
            <person name="Levesque L."/>
            <person name="Li R."/>
            <person name="Lin C.F."/>
            <person name="Lin M.F."/>
            <person name="Lindblad-Toh K."/>
            <person name="Llopart A."/>
            <person name="Long M."/>
            <person name="Low L."/>
            <person name="Lozovsky E."/>
            <person name="Lu J."/>
            <person name="Luo M."/>
            <person name="Machado C.A."/>
            <person name="Makalowski W."/>
            <person name="Marzo M."/>
            <person name="Matsuda M."/>
            <person name="Matzkin L."/>
            <person name="McAllister B."/>
            <person name="McBride C.S."/>
            <person name="McKernan B."/>
            <person name="McKernan K."/>
            <person name="Mendez-Lago M."/>
            <person name="Minx P."/>
            <person name="Mollenhauer M.U."/>
            <person name="Montooth K."/>
            <person name="Mount S.M."/>
            <person name="Mu X."/>
            <person name="Myers E."/>
            <person name="Negre B."/>
            <person name="Newfeld S."/>
            <person name="Nielsen R."/>
            <person name="Noor M.A."/>
            <person name="O'Grady P."/>
            <person name="Pachter L."/>
            <person name="Papaceit M."/>
            <person name="Parisi M.J."/>
            <person name="Parisi M."/>
            <person name="Parts L."/>
            <person name="Pedersen J.S."/>
            <person name="Pesole G."/>
            <person name="Phillippy A.M."/>
            <person name="Ponting C.P."/>
            <person name="Pop M."/>
            <person name="Porcelli D."/>
            <person name="Powell J.R."/>
            <person name="Prohaska S."/>
            <person name="Pruitt K."/>
            <person name="Puig M."/>
            <person name="Quesneville H."/>
            <person name="Ram K.R."/>
            <person name="Rand D."/>
            <person name="Rasmussen M.D."/>
            <person name="Reed L.K."/>
            <person name="Reenan R."/>
            <person name="Reily A."/>
            <person name="Remington K.A."/>
            <person name="Rieger T.T."/>
            <person name="Ritchie M.G."/>
            <person name="Robin C."/>
            <person name="Rogers Y.H."/>
            <person name="Rohde C."/>
            <person name="Rozas J."/>
            <person name="Rubenfield M.J."/>
            <person name="Ruiz A."/>
            <person name="Russo S."/>
            <person name="Salzberg S.L."/>
            <person name="Sanchez-Gracia A."/>
            <person name="Saranga D.J."/>
            <person name="Sato H."/>
            <person name="Schaeffer S.W."/>
            <person name="Schatz M.C."/>
            <person name="Schlenke T."/>
            <person name="Schwartz R."/>
            <person name="Segarra C."/>
            <person name="Singh R.S."/>
            <person name="Sirot L."/>
            <person name="Sirota M."/>
            <person name="Sisneros N.B."/>
            <person name="Smith C.D."/>
            <person name="Smith T.F."/>
            <person name="Spieth J."/>
            <person name="Stage D.E."/>
            <person name="Stark A."/>
            <person name="Stephan W."/>
            <person name="Strausberg R.L."/>
            <person name="Strempel S."/>
            <person name="Sturgill D."/>
            <person name="Sutton G."/>
            <person name="Sutton G.G."/>
            <person name="Tao W."/>
            <person name="Teichmann S."/>
            <person name="Tobari Y.N."/>
            <person name="Tomimura Y."/>
            <person name="Tsolas J.M."/>
            <person name="Valente V.L."/>
            <person name="Venter E."/>
            <person name="Venter J.C."/>
            <person name="Vicario S."/>
            <person name="Vieira F.G."/>
            <person name="Vilella A.J."/>
            <person name="Villasante A."/>
            <person name="Walenz B."/>
            <person name="Wang J."/>
            <person name="Wasserman M."/>
            <person name="Watts T."/>
            <person name="Wilson D."/>
            <person name="Wilson R.K."/>
            <person name="Wing R.A."/>
            <person name="Wolfner M.F."/>
            <person name="Wong A."/>
            <person name="Wong G.K."/>
            <person name="Wu C.I."/>
            <person name="Wu G."/>
            <person name="Yamamoto D."/>
            <person name="Yang H.P."/>
            <person name="Yang S.P."/>
            <person name="Yorke J.A."/>
            <person name="Yoshida K."/>
            <person name="Zdobnov E."/>
            <person name="Zhang P."/>
            <person name="Zhang Y."/>
            <person name="Zimin A.V."/>
            <person name="Baldwin J."/>
            <person name="Abdouelleil A."/>
            <person name="Abdulkadir J."/>
            <person name="Abebe A."/>
            <person name="Abera B."/>
            <person name="Abreu J."/>
            <person name="Acer S.C."/>
            <person name="Aftuck L."/>
            <person name="Alexander A."/>
            <person name="An P."/>
            <person name="Anderson E."/>
            <person name="Anderson S."/>
            <person name="Arachi H."/>
            <person name="Azer M."/>
            <person name="Bachantsang P."/>
            <person name="Barry A."/>
            <person name="Bayul T."/>
            <person name="Berlin A."/>
            <person name="Bessette D."/>
            <person name="Bloom T."/>
            <person name="Blye J."/>
            <person name="Boguslavskiy L."/>
            <person name="Bonnet C."/>
            <person name="Boukhgalter B."/>
            <person name="Bourzgui I."/>
            <person name="Brown A."/>
            <person name="Cahill P."/>
            <person name="Channer S."/>
            <person name="Cheshatsang Y."/>
            <person name="Chuda L."/>
            <person name="Citroen M."/>
            <person name="Collymore A."/>
            <person name="Cooke P."/>
            <person name="Costello M."/>
            <person name="D'Aco K."/>
            <person name="Daza R."/>
            <person name="De Haan G."/>
            <person name="DeGray S."/>
            <person name="DeMaso C."/>
            <person name="Dhargay N."/>
            <person name="Dooley K."/>
            <person name="Dooley E."/>
            <person name="Doricent M."/>
            <person name="Dorje P."/>
            <person name="Dorjee K."/>
            <person name="Dupes A."/>
            <person name="Elong R."/>
            <person name="Falk J."/>
            <person name="Farina A."/>
            <person name="Faro S."/>
            <person name="Ferguson D."/>
            <person name="Fisher S."/>
            <person name="Foley C.D."/>
            <person name="Franke A."/>
            <person name="Friedrich D."/>
            <person name="Gadbois L."/>
            <person name="Gearin G."/>
            <person name="Gearin C.R."/>
            <person name="Giannoukos G."/>
            <person name="Goode T."/>
            <person name="Graham J."/>
            <person name="Grandbois E."/>
            <person name="Grewal S."/>
            <person name="Gyaltsen K."/>
            <person name="Hafez N."/>
            <person name="Hagos B."/>
            <person name="Hall J."/>
            <person name="Henson C."/>
            <person name="Hollinger A."/>
            <person name="Honan T."/>
            <person name="Huard M.D."/>
            <person name="Hughes L."/>
            <person name="Hurhula B."/>
            <person name="Husby M.E."/>
            <person name="Kamat A."/>
            <person name="Kanga B."/>
            <person name="Kashin S."/>
            <person name="Khazanovich D."/>
            <person name="Kisner P."/>
            <person name="Lance K."/>
            <person name="Lara M."/>
            <person name="Lee W."/>
            <person name="Lennon N."/>
            <person name="Letendre F."/>
            <person name="LeVine R."/>
            <person name="Lipovsky A."/>
            <person name="Liu X."/>
            <person name="Liu J."/>
            <person name="Liu S."/>
            <person name="Lokyitsang T."/>
            <person name="Lokyitsang Y."/>
            <person name="Lubonja R."/>
            <person name="Lui A."/>
            <person name="MacDonald P."/>
            <person name="Magnisalis V."/>
            <person name="Maru K."/>
            <person name="Matthews C."/>
            <person name="McCusker W."/>
            <person name="McDonough S."/>
            <person name="Mehta T."/>
            <person name="Meldrim J."/>
            <person name="Meneus L."/>
            <person name="Mihai O."/>
            <person name="Mihalev A."/>
            <person name="Mihova T."/>
            <person name="Mittelman R."/>
            <person name="Mlenga V."/>
            <person name="Montmayeur A."/>
            <person name="Mulrain L."/>
            <person name="Navidi A."/>
            <person name="Naylor J."/>
            <person name="Negash T."/>
            <person name="Nguyen T."/>
            <person name="Nguyen N."/>
            <person name="Nicol R."/>
            <person name="Norbu C."/>
            <person name="Norbu N."/>
            <person name="Novod N."/>
            <person name="O'Neill B."/>
            <person name="Osman S."/>
            <person name="Markiewicz E."/>
            <person name="Oyono O.L."/>
            <person name="Patti C."/>
            <person name="Phunkhang P."/>
            <person name="Pierre F."/>
            <person name="Priest M."/>
            <person name="Raghuraman S."/>
            <person name="Rege F."/>
            <person name="Reyes R."/>
            <person name="Rise C."/>
            <person name="Rogov P."/>
            <person name="Ross K."/>
            <person name="Ryan E."/>
            <person name="Settipalli S."/>
            <person name="Shea T."/>
            <person name="Sherpa N."/>
            <person name="Shi L."/>
            <person name="Shih D."/>
            <person name="Sparrow T."/>
            <person name="Spaulding J."/>
            <person name="Stalker J."/>
            <person name="Stange-Thomann N."/>
            <person name="Stavropoulos S."/>
            <person name="Stone C."/>
            <person name="Strader C."/>
            <person name="Tesfaye S."/>
            <person name="Thomson T."/>
            <person name="Thoulutsang Y."/>
            <person name="Thoulutsang D."/>
            <person name="Topham K."/>
            <person name="Topping I."/>
            <person name="Tsamla T."/>
            <person name="Vassiliev H."/>
            <person name="Vo A."/>
            <person name="Wangchuk T."/>
            <person name="Wangdi T."/>
            <person name="Weiand M."/>
            <person name="Wilkinson J."/>
            <person name="Wilson A."/>
            <person name="Yadav S."/>
            <person name="Young G."/>
            <person name="Yu Q."/>
            <person name="Zembek L."/>
            <person name="Zhong D."/>
            <person name="Zimmer A."/>
            <person name="Zwirko Z."/>
            <person name="Jaffe D.B."/>
            <person name="Alvarez P."/>
            <person name="Brockman W."/>
            <person name="Butler J."/>
            <person name="Chin C."/>
            <person name="Gnerre S."/>
            <person name="Grabherr M."/>
            <person name="Kleber M."/>
            <person name="Mauceli E."/>
            <person name="MacCallum I."/>
        </authorList>
    </citation>
    <scope>NUCLEOTIDE SEQUENCE [LARGE SCALE GENOMIC DNA]</scope>
    <source>
        <strain evidence="19">Tai18E2 / Tucson 14021-0261.01</strain>
    </source>
</reference>
<evidence type="ECO:0000256" key="11">
    <source>
        <dbReference type="ARBA" id="ARBA00042743"/>
    </source>
</evidence>
<reference evidence="18 19" key="2">
    <citation type="journal article" date="2007" name="PLoS Biol.">
        <title>Principles of genome evolution in the Drosophila melanogaster species group.</title>
        <authorList>
            <person name="Ranz J.M."/>
            <person name="Maurin D."/>
            <person name="Chan Y.S."/>
            <person name="von Grotthuss M."/>
            <person name="Hillier L.W."/>
            <person name="Roote J."/>
            <person name="Ashburner M."/>
            <person name="Bergman C.M."/>
        </authorList>
    </citation>
    <scope>NUCLEOTIDE SEQUENCE [LARGE SCALE GENOMIC DNA]</scope>
    <source>
        <strain evidence="19">Tai18E2 / Tucson 14021-0261.01</strain>
    </source>
</reference>
<dbReference type="GO" id="GO:0120518">
    <property type="term" value="F:protein N-terminal-methionine acetyltransferase activity"/>
    <property type="evidence" value="ECO:0007669"/>
    <property type="project" value="UniProtKB-EC"/>
</dbReference>
<gene>
    <name evidence="18" type="primary">Dyak\GE11776</name>
    <name evidence="18" type="synonym">dyak_GLEANR_1208</name>
    <name evidence="18" type="synonym">GE11776</name>
    <name evidence="18" type="ORF">Dyak_GE11776</name>
</gene>
<evidence type="ECO:0000256" key="9">
    <source>
        <dbReference type="ARBA" id="ARBA00042702"/>
    </source>
</evidence>
<keyword evidence="1 18" id="KW-0808">Transferase</keyword>
<comment type="function">
    <text evidence="12">Catalytic subunit of the NatB complex which catalyzes acetylation of the N-terminal methionine residues of peptides beginning with Met-Asp, Met-Glu, Met-Asn and Met-Gln. Proteins with cell cycle functions are overrepresented in the pool of NatB substrates. Required for maintaining the structure and function of actomyosin fibers and for proper cellular migration.</text>
</comment>
<dbReference type="GO" id="GO:0031416">
    <property type="term" value="C:NatB complex"/>
    <property type="evidence" value="ECO:0007669"/>
    <property type="project" value="TreeGrafter"/>
</dbReference>
<evidence type="ECO:0000256" key="8">
    <source>
        <dbReference type="ARBA" id="ARBA00042295"/>
    </source>
</evidence>
<dbReference type="PANTHER" id="PTHR45910:SF1">
    <property type="entry name" value="N-ALPHA-ACETYLTRANSFERASE 20"/>
    <property type="match status" value="1"/>
</dbReference>
<evidence type="ECO:0000259" key="17">
    <source>
        <dbReference type="PROSITE" id="PS51186"/>
    </source>
</evidence>
<dbReference type="HOGENOM" id="CLU_013985_7_1_1"/>
<proteinExistence type="inferred from homology"/>
<dbReference type="SUPFAM" id="SSF55729">
    <property type="entry name" value="Acyl-CoA N-acyltransferases (Nat)"/>
    <property type="match status" value="1"/>
</dbReference>
<sequence length="157" mass="18125">MTSFREMRFDDLFKINSLVFDALTEVYSLTFFVKHLSQFPGLSQVAEAPGPDGRLMGYIFGQYQLKKTQEPYGHVAALTVSPEYRRLGLATALMDYFFTVSDLKGASYVNLFMRTSNQAAYQLYTSMGYAHRQTIADYYPESAYELRKYVPRHMEVQ</sequence>
<dbReference type="Proteomes" id="UP000002282">
    <property type="component" value="Chromosome 2L"/>
</dbReference>
<comment type="similarity">
    <text evidence="3">Belongs to the acetyltransferase family. ARD1 subfamily.</text>
</comment>
<evidence type="ECO:0000256" key="7">
    <source>
        <dbReference type="ARBA" id="ARBA00041220"/>
    </source>
</evidence>
<keyword evidence="2 18" id="KW-0012">Acyltransferase</keyword>
<comment type="catalytic activity">
    <reaction evidence="15">
        <text>N-terminal L-methionyl-L-glutaminyl-[protein] + acetyl-CoA = N-terminal N(alpha)-acetyl-L-methionyl-L-glutaminyl-[protein] + CoA + H(+)</text>
        <dbReference type="Rhea" id="RHEA:50492"/>
        <dbReference type="Rhea" id="RHEA-COMP:12698"/>
        <dbReference type="Rhea" id="RHEA-COMP:12699"/>
        <dbReference type="ChEBI" id="CHEBI:15378"/>
        <dbReference type="ChEBI" id="CHEBI:57287"/>
        <dbReference type="ChEBI" id="CHEBI:57288"/>
        <dbReference type="ChEBI" id="CHEBI:133361"/>
        <dbReference type="ChEBI" id="CHEBI:133362"/>
        <dbReference type="EC" id="2.3.1.254"/>
    </reaction>
</comment>
<organism evidence="18 19">
    <name type="scientific">Drosophila yakuba</name>
    <name type="common">Fruit fly</name>
    <dbReference type="NCBI Taxonomy" id="7245"/>
    <lineage>
        <taxon>Eukaryota</taxon>
        <taxon>Metazoa</taxon>
        <taxon>Ecdysozoa</taxon>
        <taxon>Arthropoda</taxon>
        <taxon>Hexapoda</taxon>
        <taxon>Insecta</taxon>
        <taxon>Pterygota</taxon>
        <taxon>Neoptera</taxon>
        <taxon>Endopterygota</taxon>
        <taxon>Diptera</taxon>
        <taxon>Brachycera</taxon>
        <taxon>Muscomorpha</taxon>
        <taxon>Ephydroidea</taxon>
        <taxon>Drosophilidae</taxon>
        <taxon>Drosophila</taxon>
        <taxon>Sophophora</taxon>
    </lineage>
</organism>
<evidence type="ECO:0000256" key="16">
    <source>
        <dbReference type="ARBA" id="ARBA00048890"/>
    </source>
</evidence>
<evidence type="ECO:0000256" key="3">
    <source>
        <dbReference type="ARBA" id="ARBA00025786"/>
    </source>
</evidence>
<evidence type="ECO:0000256" key="1">
    <source>
        <dbReference type="ARBA" id="ARBA00022679"/>
    </source>
</evidence>
<evidence type="ECO:0000256" key="2">
    <source>
        <dbReference type="ARBA" id="ARBA00023315"/>
    </source>
</evidence>
<dbReference type="EC" id="2.3.1.254" evidence="5"/>
<dbReference type="OMA" id="GYIFGQY"/>
<dbReference type="OrthoDB" id="47017at2759"/>
<evidence type="ECO:0000256" key="15">
    <source>
        <dbReference type="ARBA" id="ARBA00048177"/>
    </source>
</evidence>
<dbReference type="PANTHER" id="PTHR45910">
    <property type="entry name" value="N-ALPHA-ACETYLTRANSFERASE 20"/>
    <property type="match status" value="1"/>
</dbReference>
<name>B4P337_DROYA</name>
<dbReference type="KEGG" id="dya:Dyak_GE11776"/>
<dbReference type="PROSITE" id="PS51186">
    <property type="entry name" value="GNAT"/>
    <property type="match status" value="1"/>
</dbReference>
<evidence type="ECO:0000256" key="4">
    <source>
        <dbReference type="ARBA" id="ARBA00038748"/>
    </source>
</evidence>
<comment type="catalytic activity">
    <reaction evidence="14">
        <text>N-terminal L-methionyl-L-asparaginyl-[protein] + acetyl-CoA = N-terminal N(alpha)-acetyl-L-methionyl-L-asparaginyl-[protein] + CoA + H(+)</text>
        <dbReference type="Rhea" id="RHEA:50484"/>
        <dbReference type="Rhea" id="RHEA-COMP:12694"/>
        <dbReference type="Rhea" id="RHEA-COMP:12695"/>
        <dbReference type="ChEBI" id="CHEBI:15378"/>
        <dbReference type="ChEBI" id="CHEBI:57287"/>
        <dbReference type="ChEBI" id="CHEBI:57288"/>
        <dbReference type="ChEBI" id="CHEBI:133356"/>
        <dbReference type="ChEBI" id="CHEBI:133358"/>
        <dbReference type="EC" id="2.3.1.254"/>
    </reaction>
</comment>
<dbReference type="CDD" id="cd04301">
    <property type="entry name" value="NAT_SF"/>
    <property type="match status" value="1"/>
</dbReference>
<comment type="subunit">
    <text evidence="4">Component of the N-terminal acetyltransferase B (NatB) complex which is composed of NAA20 and NAA25.</text>
</comment>
<comment type="catalytic activity">
    <reaction evidence="16">
        <text>N-terminal L-methionyl-L-glutamyl-[protein] + acetyl-CoA = N-terminal N(alpha)-acetyl-L-methionyl-L-glutamyl-[protein] + CoA + H(+)</text>
        <dbReference type="Rhea" id="RHEA:50488"/>
        <dbReference type="Rhea" id="RHEA-COMP:12696"/>
        <dbReference type="Rhea" id="RHEA-COMP:12697"/>
        <dbReference type="ChEBI" id="CHEBI:15378"/>
        <dbReference type="ChEBI" id="CHEBI:57287"/>
        <dbReference type="ChEBI" id="CHEBI:57288"/>
        <dbReference type="ChEBI" id="CHEBI:133359"/>
        <dbReference type="ChEBI" id="CHEBI:133360"/>
        <dbReference type="EC" id="2.3.1.254"/>
    </reaction>
</comment>
<feature type="domain" description="N-acetyltransferase" evidence="17">
    <location>
        <begin position="2"/>
        <end position="151"/>
    </location>
</feature>
<dbReference type="PIRSF" id="PIRSF037663">
    <property type="entry name" value="Acetyltransf_GNAT_prd"/>
    <property type="match status" value="1"/>
</dbReference>
<dbReference type="InterPro" id="IPR017255">
    <property type="entry name" value="AcTrfase_GNAT_prd"/>
</dbReference>
<evidence type="ECO:0000256" key="12">
    <source>
        <dbReference type="ARBA" id="ARBA00046112"/>
    </source>
</evidence>
<evidence type="ECO:0000256" key="10">
    <source>
        <dbReference type="ARBA" id="ARBA00042723"/>
    </source>
</evidence>
<protein>
    <recommendedName>
        <fullName evidence="6">N-alpha-acetyltransferase 20</fullName>
        <ecNumber evidence="5">2.3.1.254</ecNumber>
    </recommendedName>
    <alternativeName>
        <fullName evidence="10">Methionine N-acetyltransferase</fullName>
    </alternativeName>
    <alternativeName>
        <fullName evidence="7">N-acetyltransferase 5</fullName>
    </alternativeName>
    <alternativeName>
        <fullName evidence="11">N-terminal acetyltransferase B complex catalytic subunit NAA20</fullName>
    </alternativeName>
    <alternativeName>
        <fullName evidence="9">N-terminal acetyltransferase B complex catalytic subunit NAT5</fullName>
    </alternativeName>
    <alternativeName>
        <fullName evidence="8">NatB catalytic subunit</fullName>
    </alternativeName>
</protein>
<evidence type="ECO:0000256" key="5">
    <source>
        <dbReference type="ARBA" id="ARBA00039120"/>
    </source>
</evidence>
<comment type="catalytic activity">
    <reaction evidence="13">
        <text>N-terminal L-methionyl-L-aspartyl-[protein] + acetyl-CoA = N-terminal N(alpha)-acetyl-L-methionyl-L-aspartyl-[protein] + CoA + H(+)</text>
        <dbReference type="Rhea" id="RHEA:50480"/>
        <dbReference type="Rhea" id="RHEA-COMP:12692"/>
        <dbReference type="Rhea" id="RHEA-COMP:12693"/>
        <dbReference type="ChEBI" id="CHEBI:15378"/>
        <dbReference type="ChEBI" id="CHEBI:57287"/>
        <dbReference type="ChEBI" id="CHEBI:57288"/>
        <dbReference type="ChEBI" id="CHEBI:133045"/>
        <dbReference type="ChEBI" id="CHEBI:133063"/>
        <dbReference type="EC" id="2.3.1.254"/>
    </reaction>
</comment>
<keyword evidence="19" id="KW-1185">Reference proteome</keyword>
<dbReference type="Gene3D" id="3.40.630.30">
    <property type="match status" value="1"/>
</dbReference>
<dbReference type="eggNOG" id="KOG3234">
    <property type="taxonomic scope" value="Eukaryota"/>
</dbReference>
<accession>B4P337</accession>
<dbReference type="Pfam" id="PF00583">
    <property type="entry name" value="Acetyltransf_1"/>
    <property type="match status" value="1"/>
</dbReference>
<evidence type="ECO:0000313" key="19">
    <source>
        <dbReference type="Proteomes" id="UP000002282"/>
    </source>
</evidence>
<evidence type="ECO:0000256" key="13">
    <source>
        <dbReference type="ARBA" id="ARBA00047385"/>
    </source>
</evidence>
<evidence type="ECO:0000313" key="18">
    <source>
        <dbReference type="EMBL" id="EDW88279.1"/>
    </source>
</evidence>
<dbReference type="InterPro" id="IPR051646">
    <property type="entry name" value="NatB_acetyltransferase_subunit"/>
</dbReference>
<dbReference type="PhylomeDB" id="B4P337"/>
<dbReference type="EMBL" id="CM000157">
    <property type="protein sequence ID" value="EDW88279.1"/>
    <property type="molecule type" value="Genomic_DNA"/>
</dbReference>
<dbReference type="AlphaFoldDB" id="B4P337"/>
<dbReference type="InterPro" id="IPR000182">
    <property type="entry name" value="GNAT_dom"/>
</dbReference>